<keyword evidence="1" id="KW-1133">Transmembrane helix</keyword>
<dbReference type="KEGG" id="vab:WPS_34830"/>
<name>A0AAN1XZE5_UNVUL</name>
<dbReference type="RefSeq" id="WP_317995752.1">
    <property type="nucleotide sequence ID" value="NZ_AP025523.1"/>
</dbReference>
<organism evidence="2 3">
    <name type="scientific">Vulcanimicrobium alpinum</name>
    <dbReference type="NCBI Taxonomy" id="3016050"/>
    <lineage>
        <taxon>Bacteria</taxon>
        <taxon>Bacillati</taxon>
        <taxon>Vulcanimicrobiota</taxon>
        <taxon>Vulcanimicrobiia</taxon>
        <taxon>Vulcanimicrobiales</taxon>
        <taxon>Vulcanimicrobiaceae</taxon>
        <taxon>Vulcanimicrobium</taxon>
    </lineage>
</organism>
<sequence>MLNFLVRLVLYALLLGLSARVAQTLWTSNGLDTVAALQPLHDTGFLTLAIAPLVLALLGVGVLRSLCVFAACFLAAAAITAPIVLARLVTAGA</sequence>
<proteinExistence type="predicted"/>
<keyword evidence="3" id="KW-1185">Reference proteome</keyword>
<reference evidence="2 3" key="1">
    <citation type="journal article" date="2022" name="ISME Commun">
        <title>Vulcanimicrobium alpinus gen. nov. sp. nov., the first cultivated representative of the candidate phylum 'Eremiobacterota', is a metabolically versatile aerobic anoxygenic phototroph.</title>
        <authorList>
            <person name="Yabe S."/>
            <person name="Muto K."/>
            <person name="Abe K."/>
            <person name="Yokota A."/>
            <person name="Staudigel H."/>
            <person name="Tebo B.M."/>
        </authorList>
    </citation>
    <scope>NUCLEOTIDE SEQUENCE [LARGE SCALE GENOMIC DNA]</scope>
    <source>
        <strain evidence="2 3">WC8-2</strain>
    </source>
</reference>
<keyword evidence="1" id="KW-0812">Transmembrane</keyword>
<evidence type="ECO:0000313" key="3">
    <source>
        <dbReference type="Proteomes" id="UP001317532"/>
    </source>
</evidence>
<dbReference type="AlphaFoldDB" id="A0AAN1XZE5"/>
<gene>
    <name evidence="2" type="ORF">WPS_34830</name>
</gene>
<evidence type="ECO:0000313" key="2">
    <source>
        <dbReference type="EMBL" id="BDE08207.1"/>
    </source>
</evidence>
<evidence type="ECO:0000256" key="1">
    <source>
        <dbReference type="SAM" id="Phobius"/>
    </source>
</evidence>
<dbReference type="EMBL" id="AP025523">
    <property type="protein sequence ID" value="BDE08207.1"/>
    <property type="molecule type" value="Genomic_DNA"/>
</dbReference>
<feature type="transmembrane region" description="Helical" evidence="1">
    <location>
        <begin position="68"/>
        <end position="89"/>
    </location>
</feature>
<feature type="transmembrane region" description="Helical" evidence="1">
    <location>
        <begin position="43"/>
        <end position="63"/>
    </location>
</feature>
<accession>A0AAN1XZE5</accession>
<keyword evidence="1" id="KW-0472">Membrane</keyword>
<dbReference type="Proteomes" id="UP001317532">
    <property type="component" value="Chromosome"/>
</dbReference>
<protein>
    <submittedName>
        <fullName evidence="2">Uncharacterized protein</fullName>
    </submittedName>
</protein>